<feature type="compositionally biased region" description="Polar residues" evidence="2">
    <location>
        <begin position="473"/>
        <end position="487"/>
    </location>
</feature>
<accession>A0A182F0R6</accession>
<evidence type="ECO:0000256" key="1">
    <source>
        <dbReference type="SAM" id="Coils"/>
    </source>
</evidence>
<organism evidence="4 5">
    <name type="scientific">Anopheles albimanus</name>
    <name type="common">New world malaria mosquito</name>
    <dbReference type="NCBI Taxonomy" id="7167"/>
    <lineage>
        <taxon>Eukaryota</taxon>
        <taxon>Metazoa</taxon>
        <taxon>Ecdysozoa</taxon>
        <taxon>Arthropoda</taxon>
        <taxon>Hexapoda</taxon>
        <taxon>Insecta</taxon>
        <taxon>Pterygota</taxon>
        <taxon>Neoptera</taxon>
        <taxon>Endopterygota</taxon>
        <taxon>Diptera</taxon>
        <taxon>Nematocera</taxon>
        <taxon>Culicoidea</taxon>
        <taxon>Culicidae</taxon>
        <taxon>Anophelinae</taxon>
        <taxon>Anopheles</taxon>
    </lineage>
</organism>
<feature type="compositionally biased region" description="Polar residues" evidence="2">
    <location>
        <begin position="436"/>
        <end position="447"/>
    </location>
</feature>
<feature type="compositionally biased region" description="Low complexity" evidence="2">
    <location>
        <begin position="418"/>
        <end position="428"/>
    </location>
</feature>
<feature type="transmembrane region" description="Helical" evidence="3">
    <location>
        <begin position="371"/>
        <end position="390"/>
    </location>
</feature>
<evidence type="ECO:0000256" key="2">
    <source>
        <dbReference type="SAM" id="MobiDB-lite"/>
    </source>
</evidence>
<feature type="transmembrane region" description="Helical" evidence="3">
    <location>
        <begin position="343"/>
        <end position="364"/>
    </location>
</feature>
<evidence type="ECO:0000313" key="4">
    <source>
        <dbReference type="EnsemblMetazoa" id="AALB000039-PA"/>
    </source>
</evidence>
<reference evidence="4 5" key="1">
    <citation type="journal article" date="2017" name="G3 (Bethesda)">
        <title>The Physical Genome Mapping of Anopheles albimanus Corrected Scaffold Misassemblies and Identified Interarm Rearrangements in Genus Anopheles.</title>
        <authorList>
            <person name="Artemov G.N."/>
            <person name="Peery A.N."/>
            <person name="Jiang X."/>
            <person name="Tu Z."/>
            <person name="Stegniy V.N."/>
            <person name="Sharakhova M.V."/>
            <person name="Sharakhov I.V."/>
        </authorList>
    </citation>
    <scope>NUCLEOTIDE SEQUENCE [LARGE SCALE GENOMIC DNA]</scope>
    <source>
        <strain evidence="4 5">ALBI9_A</strain>
    </source>
</reference>
<keyword evidence="3" id="KW-0812">Transmembrane</keyword>
<dbReference type="EnsemblMetazoa" id="AALB000039-RA">
    <property type="protein sequence ID" value="AALB000039-PA"/>
    <property type="gene ID" value="AALB000039"/>
</dbReference>
<dbReference type="VEuPathDB" id="VectorBase:AALB20_034045"/>
<dbReference type="Proteomes" id="UP000069272">
    <property type="component" value="Chromosome 2L"/>
</dbReference>
<evidence type="ECO:0000313" key="5">
    <source>
        <dbReference type="Proteomes" id="UP000069272"/>
    </source>
</evidence>
<reference evidence="4" key="2">
    <citation type="submission" date="2022-08" db="UniProtKB">
        <authorList>
            <consortium name="EnsemblMetazoa"/>
        </authorList>
    </citation>
    <scope>IDENTIFICATION</scope>
    <source>
        <strain evidence="4">STECLA/ALBI9_A</strain>
    </source>
</reference>
<dbReference type="AlphaFoldDB" id="A0A182F0R6"/>
<dbReference type="STRING" id="7167.A0A182F0R6"/>
<evidence type="ECO:0000256" key="3">
    <source>
        <dbReference type="SAM" id="Phobius"/>
    </source>
</evidence>
<dbReference type="InterPro" id="IPR040346">
    <property type="entry name" value="GEX1/Brambleberry"/>
</dbReference>
<dbReference type="PANTHER" id="PTHR33538">
    <property type="entry name" value="PROTEIN GAMETE EXPRESSED 1"/>
    <property type="match status" value="1"/>
</dbReference>
<keyword evidence="3" id="KW-1133">Transmembrane helix</keyword>
<keyword evidence="1" id="KW-0175">Coiled coil</keyword>
<feature type="compositionally biased region" description="Basic and acidic residues" evidence="2">
    <location>
        <begin position="448"/>
        <end position="461"/>
    </location>
</feature>
<feature type="transmembrane region" description="Helical" evidence="3">
    <location>
        <begin position="396"/>
        <end position="414"/>
    </location>
</feature>
<name>A0A182F0R6_ANOAL</name>
<dbReference type="PANTHER" id="PTHR33538:SF1">
    <property type="entry name" value="PROTEIN BRAMBLEBERRY"/>
    <property type="match status" value="1"/>
</dbReference>
<feature type="region of interest" description="Disordered" evidence="2">
    <location>
        <begin position="418"/>
        <end position="524"/>
    </location>
</feature>
<proteinExistence type="predicted"/>
<dbReference type="VEuPathDB" id="VectorBase:AALB000039"/>
<protein>
    <recommendedName>
        <fullName evidence="6">Protein brambleberry</fullName>
    </recommendedName>
</protein>
<sequence>SLLEYIWPAQDNTRDHSTAIDTFPGVPYELSEGEEEFIREASKWIGMTLSKLDLCHHRIVLKLKKSCHELNGEQMGKLAVMLLNCQSDSEGRPLFPCTEEMSLRQCTERMDSDTWNAYHLITNRAKAVCATVRHEQFRGLTELTVNKLMNTAHEQLRMMSELADSQQQLQSLTREAVEEMVGNNERIMHQQGDIMKLSEVHRAKVESNFRELVREKSLIRAGQQEVAVLLTDLRARIDGSMRQLEQQSKRSKLNHDSLLTDLERLQANAADIAAKIDETGLHFAEHHRVAEQQYRYTLEQLQRINATVTNVLKSLGSVRDDFNRQLAWFAEKVGGGENALQKAYIILLHFSFLLVGMICLAFVGADKLLRVALVVAVPGNMVGGLLELFQPDILRLFIALGCIALVDVIVRLAMKYSSPGTGSSSRTTVNLERINPTMTSTRQTPHRSNAETRHNQEHDATDSENEEEDRYSRNTSRLRSMTPSSMLRESLRRSISRFSGTDDARRSRTPVGTTERRSASQNRVQCTARTLRGDQCRSSAQTGSDYCRLHGPRGL</sequence>
<keyword evidence="3" id="KW-0472">Membrane</keyword>
<evidence type="ECO:0008006" key="6">
    <source>
        <dbReference type="Google" id="ProtNLM"/>
    </source>
</evidence>
<feature type="coiled-coil region" evidence="1">
    <location>
        <begin position="230"/>
        <end position="275"/>
    </location>
</feature>
<keyword evidence="5" id="KW-1185">Reference proteome</keyword>